<dbReference type="HAMAP" id="MF_00337">
    <property type="entry name" value="Exonuc_7_S"/>
    <property type="match status" value="1"/>
</dbReference>
<reference evidence="4" key="1">
    <citation type="submission" date="2018-05" db="EMBL/GenBank/DDBJ databases">
        <authorList>
            <person name="Lanie J.A."/>
            <person name="Ng W.-L."/>
            <person name="Kazmierczak K.M."/>
            <person name="Andrzejewski T.M."/>
            <person name="Davidsen T.M."/>
            <person name="Wayne K.J."/>
            <person name="Tettelin H."/>
            <person name="Glass J.I."/>
            <person name="Rusch D."/>
            <person name="Podicherti R."/>
            <person name="Tsui H.-C.T."/>
            <person name="Winkler M.E."/>
        </authorList>
    </citation>
    <scope>NUCLEOTIDE SEQUENCE</scope>
</reference>
<sequence>MNDTGTKEPTEDEPSFEEAMKRLENLVESMESGSAPLAELVDRYEEGAKLLKDCRKRLELAELKIKEVREKDGQMVAEPIEQDANE</sequence>
<dbReference type="AlphaFoldDB" id="A0A382FP11"/>
<dbReference type="Pfam" id="PF02609">
    <property type="entry name" value="Exonuc_VII_S"/>
    <property type="match status" value="1"/>
</dbReference>
<proteinExistence type="inferred from homology"/>
<dbReference type="GO" id="GO:0009318">
    <property type="term" value="C:exodeoxyribonuclease VII complex"/>
    <property type="evidence" value="ECO:0007669"/>
    <property type="project" value="InterPro"/>
</dbReference>
<protein>
    <submittedName>
        <fullName evidence="4">Uncharacterized protein</fullName>
    </submittedName>
</protein>
<gene>
    <name evidence="4" type="ORF">METZ01_LOCUS216565</name>
</gene>
<dbReference type="NCBIfam" id="TIGR01280">
    <property type="entry name" value="xseB"/>
    <property type="match status" value="1"/>
</dbReference>
<evidence type="ECO:0000313" key="4">
    <source>
        <dbReference type="EMBL" id="SVB63711.1"/>
    </source>
</evidence>
<name>A0A382FP11_9ZZZZ</name>
<dbReference type="PANTHER" id="PTHR34137:SF1">
    <property type="entry name" value="EXODEOXYRIBONUCLEASE 7 SMALL SUBUNIT"/>
    <property type="match status" value="1"/>
</dbReference>
<dbReference type="GO" id="GO:0005829">
    <property type="term" value="C:cytosol"/>
    <property type="evidence" value="ECO:0007669"/>
    <property type="project" value="TreeGrafter"/>
</dbReference>
<keyword evidence="3" id="KW-0378">Hydrolase</keyword>
<organism evidence="4">
    <name type="scientific">marine metagenome</name>
    <dbReference type="NCBI Taxonomy" id="408172"/>
    <lineage>
        <taxon>unclassified sequences</taxon>
        <taxon>metagenomes</taxon>
        <taxon>ecological metagenomes</taxon>
    </lineage>
</organism>
<dbReference type="InterPro" id="IPR037004">
    <property type="entry name" value="Exonuc_VII_ssu_sf"/>
</dbReference>
<dbReference type="Gene3D" id="1.10.287.1040">
    <property type="entry name" value="Exonuclease VII, small subunit"/>
    <property type="match status" value="1"/>
</dbReference>
<dbReference type="EMBL" id="UINC01050584">
    <property type="protein sequence ID" value="SVB63711.1"/>
    <property type="molecule type" value="Genomic_DNA"/>
</dbReference>
<evidence type="ECO:0000256" key="1">
    <source>
        <dbReference type="ARBA" id="ARBA00022490"/>
    </source>
</evidence>
<evidence type="ECO:0000256" key="3">
    <source>
        <dbReference type="ARBA" id="ARBA00022801"/>
    </source>
</evidence>
<evidence type="ECO:0000256" key="2">
    <source>
        <dbReference type="ARBA" id="ARBA00022722"/>
    </source>
</evidence>
<accession>A0A382FP11</accession>
<keyword evidence="2" id="KW-0540">Nuclease</keyword>
<keyword evidence="1" id="KW-0963">Cytoplasm</keyword>
<dbReference type="SUPFAM" id="SSF116842">
    <property type="entry name" value="XseB-like"/>
    <property type="match status" value="1"/>
</dbReference>
<dbReference type="GO" id="GO:0006308">
    <property type="term" value="P:DNA catabolic process"/>
    <property type="evidence" value="ECO:0007669"/>
    <property type="project" value="InterPro"/>
</dbReference>
<dbReference type="InterPro" id="IPR003761">
    <property type="entry name" value="Exonuc_VII_S"/>
</dbReference>
<dbReference type="PANTHER" id="PTHR34137">
    <property type="entry name" value="EXODEOXYRIBONUCLEASE 7 SMALL SUBUNIT"/>
    <property type="match status" value="1"/>
</dbReference>
<dbReference type="GO" id="GO:0008855">
    <property type="term" value="F:exodeoxyribonuclease VII activity"/>
    <property type="evidence" value="ECO:0007669"/>
    <property type="project" value="InterPro"/>
</dbReference>